<reference evidence="1" key="1">
    <citation type="submission" date="2024-05" db="EMBL/GenBank/DDBJ databases">
        <authorList>
            <person name="Cai S.Y."/>
            <person name="Jin L.M."/>
            <person name="Li H.R."/>
        </authorList>
    </citation>
    <scope>NUCLEOTIDE SEQUENCE</scope>
    <source>
        <strain evidence="1">A5-74</strain>
    </source>
</reference>
<dbReference type="RefSeq" id="WP_353650756.1">
    <property type="nucleotide sequence ID" value="NZ_CP159218.1"/>
</dbReference>
<organism evidence="1">
    <name type="scientific">Nakamurella sp. A5-74</name>
    <dbReference type="NCBI Taxonomy" id="3158264"/>
    <lineage>
        <taxon>Bacteria</taxon>
        <taxon>Bacillati</taxon>
        <taxon>Actinomycetota</taxon>
        <taxon>Actinomycetes</taxon>
        <taxon>Nakamurellales</taxon>
        <taxon>Nakamurellaceae</taxon>
        <taxon>Nakamurella</taxon>
    </lineage>
</organism>
<dbReference type="Pfam" id="PF23719">
    <property type="entry name" value="VapB"/>
    <property type="match status" value="1"/>
</dbReference>
<dbReference type="PIRSF" id="PIRSF006909">
    <property type="entry name" value="UCP006909"/>
    <property type="match status" value="1"/>
</dbReference>
<sequence>MIFKDVRDGRPYPDHGLSLRDWAKIPPRQIRLDELIATKRELRLDTLLDEDSTFYGDLFPHAVMFQEKVYLEDGLHRALRAALQQRNVIHVRLLDLDGFRPGSGTSG</sequence>
<name>A0AAU8DVB3_9ACTN</name>
<dbReference type="AlphaFoldDB" id="A0AAU8DVB3"/>
<dbReference type="EMBL" id="CP159218">
    <property type="protein sequence ID" value="XCG65145.1"/>
    <property type="molecule type" value="Genomic_DNA"/>
</dbReference>
<protein>
    <submittedName>
        <fullName evidence="1">Type II toxin-antitoxin system VapB family antitoxin</fullName>
    </submittedName>
</protein>
<accession>A0AAU8DVB3</accession>
<dbReference type="InterPro" id="IPR014447">
    <property type="entry name" value="VapB-like_prob"/>
</dbReference>
<proteinExistence type="predicted"/>
<gene>
    <name evidence="1" type="ORF">ABLG96_07570</name>
</gene>
<evidence type="ECO:0000313" key="1">
    <source>
        <dbReference type="EMBL" id="XCG65145.1"/>
    </source>
</evidence>